<dbReference type="SUPFAM" id="SSF57850">
    <property type="entry name" value="RING/U-box"/>
    <property type="match status" value="1"/>
</dbReference>
<organism evidence="13 14">
    <name type="scientific">Meganyctiphanes norvegica</name>
    <name type="common">Northern krill</name>
    <name type="synonym">Thysanopoda norvegica</name>
    <dbReference type="NCBI Taxonomy" id="48144"/>
    <lineage>
        <taxon>Eukaryota</taxon>
        <taxon>Metazoa</taxon>
        <taxon>Ecdysozoa</taxon>
        <taxon>Arthropoda</taxon>
        <taxon>Crustacea</taxon>
        <taxon>Multicrustacea</taxon>
        <taxon>Malacostraca</taxon>
        <taxon>Eumalacostraca</taxon>
        <taxon>Eucarida</taxon>
        <taxon>Euphausiacea</taxon>
        <taxon>Euphausiidae</taxon>
        <taxon>Meganyctiphanes</taxon>
    </lineage>
</organism>
<dbReference type="CDD" id="cd16657">
    <property type="entry name" value="RING-Ubox_UBE4A"/>
    <property type="match status" value="1"/>
</dbReference>
<keyword evidence="6" id="KW-0963">Cytoplasm</keyword>
<evidence type="ECO:0000256" key="11">
    <source>
        <dbReference type="ARBA" id="ARBA00040077"/>
    </source>
</evidence>
<gene>
    <name evidence="13" type="ORF">MNOR_LOCUS4064</name>
</gene>
<evidence type="ECO:0000256" key="8">
    <source>
        <dbReference type="ARBA" id="ARBA00022786"/>
    </source>
</evidence>
<evidence type="ECO:0000259" key="12">
    <source>
        <dbReference type="PROSITE" id="PS51698"/>
    </source>
</evidence>
<dbReference type="GO" id="GO:0005634">
    <property type="term" value="C:nucleus"/>
    <property type="evidence" value="ECO:0007669"/>
    <property type="project" value="TreeGrafter"/>
</dbReference>
<dbReference type="EC" id="2.3.2.27" evidence="5"/>
<dbReference type="Proteomes" id="UP001497623">
    <property type="component" value="Unassembled WGS sequence"/>
</dbReference>
<comment type="catalytic activity">
    <reaction evidence="1">
        <text>S-ubiquitinyl-[E2 ubiquitin-conjugating enzyme]-L-cysteine + [acceptor protein]-L-lysine = [E2 ubiquitin-conjugating enzyme]-L-cysteine + N(6)-ubiquitinyl-[acceptor protein]-L-lysine.</text>
        <dbReference type="EC" id="2.3.2.27"/>
    </reaction>
</comment>
<dbReference type="Gene3D" id="3.30.40.10">
    <property type="entry name" value="Zinc/RING finger domain, C3HC4 (zinc finger)"/>
    <property type="match status" value="1"/>
</dbReference>
<comment type="function">
    <text evidence="10">Ubiquitin-protein ligase that probably functions as an E3 ligase in conjunction with specific E1 and E2 ligases. May also function as an E4 ligase mediating the assembly of polyubiquitin chains on substrates ubiquitinated by another E3 ubiquitin ligase. Mediates 'Lys-48'-linked polyubiquitination of substrates.</text>
</comment>
<evidence type="ECO:0000313" key="14">
    <source>
        <dbReference type="Proteomes" id="UP001497623"/>
    </source>
</evidence>
<evidence type="ECO:0000256" key="3">
    <source>
        <dbReference type="ARBA" id="ARBA00004906"/>
    </source>
</evidence>
<feature type="domain" description="U-box" evidence="12">
    <location>
        <begin position="955"/>
        <end position="1029"/>
    </location>
</feature>
<dbReference type="InterPro" id="IPR013083">
    <property type="entry name" value="Znf_RING/FYVE/PHD"/>
</dbReference>
<evidence type="ECO:0000256" key="5">
    <source>
        <dbReference type="ARBA" id="ARBA00012483"/>
    </source>
</evidence>
<name>A0AAV2PUA3_MEGNR</name>
<evidence type="ECO:0000256" key="10">
    <source>
        <dbReference type="ARBA" id="ARBA00037624"/>
    </source>
</evidence>
<dbReference type="AlphaFoldDB" id="A0AAV2PUA3"/>
<accession>A0AAV2PUA3</accession>
<sequence length="1038" mass="116507">MSGDLSNNPFAALFGSVKEAEQFSKSYKDELQPLSEIKSVERDKSSCCGRDDCSRRSGTETSLLESLLMLTTNPNGPHPAPRVLMDDSEGILDLQSFPQVLFERLLLESPSNNVVGAGSQSEVEDAGQSHAVVYLFNCYARCCAQDTPQCSVIKAVQSAVVTNLGTAVEQPEVYFGQNIEQQLKDILLRDLPTDYYTQDLLNKLTQHLQEQESPRSPTFDQVLVEVTSRLSEASLMTLDYQLINILDYYSLNPFLATCLTKRPDETNQDRSGRGYQNTPLGSLLSVSCLPKHLGQNYHFFQNPTKQQASDIKATENSIWMAQNTLNNRLHKFFRNLLKVSSEGRSGLLSWVEGCLEANSGRAGLWQVHGQVQGTMYVCDGFMVNLGAVMLQLAQPFTQEPKSPKILKIDHRYCKSPSSSTGTNGGVEGAYTGDLGKQTCLVPPPEGEEDSMLQETPDQYSFISSCFFLTHRALHLGVQVVCQKLYKMEQEVGRLRHQYQEIVASGTATQLVRQQMENTMESRTTQLFSLKAAIFEPNTSDNLLQFMATSAEWMVQCALRFHPDAEPASEAPQKLLEVKVPLPPDEVSHPALQCIPEFLVENLTETIKATRRYNAQIFDFGTGSQALPHLMSFIVVFMGSPGRMNNPHLRAHLAEILEILLPNNESSIGMMAGVREQLFTSHSASPHIVTAIIHVFVTIEVSAQAVAFEEKFNYRKPMYEIMKYLWGVPVHQERYKELASEALANMESAKPPLFLKFVNVLINDAIFLLGEGLDYMMQIKKLLKERDDGEWDTLTPEQKREKESSVHHTTLLARFHNMMGTSTIRTLIRLTKEMPQMFTHPTLVDRMAAMLNYFLAHLVGPKRRDLKVNDMDKYEFRPSEMVKDICTIYTHLGSDDAFCLAISQDGRSYSAKLFQQAHDVLCRVGGGGLAGDILELQGKVEAASQANQEVEDLATEAPEEFLDPIMSHLMTDPVTLPSSQIVCDRSTIARHLLSDQTDPFNRAPLTMEEVLSNTELKDKINQWLIQKKAERQKMESEMT</sequence>
<dbReference type="Pfam" id="PF10408">
    <property type="entry name" value="Ufd2P_core"/>
    <property type="match status" value="1"/>
</dbReference>
<dbReference type="GO" id="GO:0005737">
    <property type="term" value="C:cytoplasm"/>
    <property type="evidence" value="ECO:0007669"/>
    <property type="project" value="UniProtKB-SubCell"/>
</dbReference>
<dbReference type="GO" id="GO:0000151">
    <property type="term" value="C:ubiquitin ligase complex"/>
    <property type="evidence" value="ECO:0007669"/>
    <property type="project" value="InterPro"/>
</dbReference>
<dbReference type="InterPro" id="IPR019474">
    <property type="entry name" value="Ub_conjug_fac_E4_core"/>
</dbReference>
<proteinExistence type="inferred from homology"/>
<dbReference type="GO" id="GO:0034450">
    <property type="term" value="F:ubiquitin-ubiquitin ligase activity"/>
    <property type="evidence" value="ECO:0007669"/>
    <property type="project" value="InterPro"/>
</dbReference>
<comment type="caution">
    <text evidence="13">The sequence shown here is derived from an EMBL/GenBank/DDBJ whole genome shotgun (WGS) entry which is preliminary data.</text>
</comment>
<dbReference type="InterPro" id="IPR045132">
    <property type="entry name" value="UBE4"/>
</dbReference>
<keyword evidence="9" id="KW-0007">Acetylation</keyword>
<evidence type="ECO:0000256" key="1">
    <source>
        <dbReference type="ARBA" id="ARBA00000900"/>
    </source>
</evidence>
<dbReference type="PANTHER" id="PTHR13931">
    <property type="entry name" value="UBIQUITINATION FACTOR E4"/>
    <property type="match status" value="1"/>
</dbReference>
<comment type="subcellular location">
    <subcellularLocation>
        <location evidence="2">Cytoplasm</location>
    </subcellularLocation>
</comment>
<keyword evidence="14" id="KW-1185">Reference proteome</keyword>
<dbReference type="SMART" id="SM00504">
    <property type="entry name" value="Ubox"/>
    <property type="match status" value="1"/>
</dbReference>
<dbReference type="PROSITE" id="PS51698">
    <property type="entry name" value="U_BOX"/>
    <property type="match status" value="1"/>
</dbReference>
<evidence type="ECO:0000256" key="7">
    <source>
        <dbReference type="ARBA" id="ARBA00022679"/>
    </source>
</evidence>
<dbReference type="Pfam" id="PF04564">
    <property type="entry name" value="U-box"/>
    <property type="match status" value="1"/>
</dbReference>
<reference evidence="13 14" key="1">
    <citation type="submission" date="2024-05" db="EMBL/GenBank/DDBJ databases">
        <authorList>
            <person name="Wallberg A."/>
        </authorList>
    </citation>
    <scope>NUCLEOTIDE SEQUENCE [LARGE SCALE GENOMIC DNA]</scope>
</reference>
<comment type="pathway">
    <text evidence="3">Protein modification; protein ubiquitination.</text>
</comment>
<dbReference type="EMBL" id="CAXKWB010001469">
    <property type="protein sequence ID" value="CAL4064415.1"/>
    <property type="molecule type" value="Genomic_DNA"/>
</dbReference>
<evidence type="ECO:0000256" key="9">
    <source>
        <dbReference type="ARBA" id="ARBA00022990"/>
    </source>
</evidence>
<keyword evidence="8" id="KW-0833">Ubl conjugation pathway</keyword>
<dbReference type="InterPro" id="IPR003613">
    <property type="entry name" value="Ubox_domain"/>
</dbReference>
<keyword evidence="7" id="KW-0808">Transferase</keyword>
<evidence type="ECO:0000313" key="13">
    <source>
        <dbReference type="EMBL" id="CAL4064415.1"/>
    </source>
</evidence>
<dbReference type="FunFam" id="3.30.40.10:FF:000055">
    <property type="entry name" value="Ubiquitin conjugation factor e4 a"/>
    <property type="match status" value="1"/>
</dbReference>
<dbReference type="PANTHER" id="PTHR13931:SF16">
    <property type="entry name" value="UBIQUITIN CONJUGATION FACTOR E4 A"/>
    <property type="match status" value="1"/>
</dbReference>
<dbReference type="GO" id="GO:0036503">
    <property type="term" value="P:ERAD pathway"/>
    <property type="evidence" value="ECO:0007669"/>
    <property type="project" value="InterPro"/>
</dbReference>
<evidence type="ECO:0000256" key="2">
    <source>
        <dbReference type="ARBA" id="ARBA00004496"/>
    </source>
</evidence>
<comment type="similarity">
    <text evidence="4">Belongs to the ubiquitin conjugation factor E4 family.</text>
</comment>
<dbReference type="GO" id="GO:0006511">
    <property type="term" value="P:ubiquitin-dependent protein catabolic process"/>
    <property type="evidence" value="ECO:0007669"/>
    <property type="project" value="InterPro"/>
</dbReference>
<evidence type="ECO:0000256" key="6">
    <source>
        <dbReference type="ARBA" id="ARBA00022490"/>
    </source>
</evidence>
<evidence type="ECO:0000256" key="4">
    <source>
        <dbReference type="ARBA" id="ARBA00007434"/>
    </source>
</evidence>
<protein>
    <recommendedName>
        <fullName evidence="11">Ubiquitin conjugation factor E4 A</fullName>
        <ecNumber evidence="5">2.3.2.27</ecNumber>
    </recommendedName>
</protein>
<dbReference type="GO" id="GO:0000209">
    <property type="term" value="P:protein polyubiquitination"/>
    <property type="evidence" value="ECO:0007669"/>
    <property type="project" value="TreeGrafter"/>
</dbReference>